<reference evidence="2 3" key="1">
    <citation type="submission" date="2016-06" db="EMBL/GenBank/DDBJ databases">
        <title>Comparative genomics of the ectomycorrhizal sister species Rhizopogon vinicolor and Rhizopogon vesiculosus (Basidiomycota: Boletales) reveals a divergence of the mating type B locus.</title>
        <authorList>
            <consortium name="DOE Joint Genome Institute"/>
            <person name="Mujic A.B."/>
            <person name="Kuo A."/>
            <person name="Tritt A."/>
            <person name="Lipzen A."/>
            <person name="Chen C."/>
            <person name="Johnson J."/>
            <person name="Sharma A."/>
            <person name="Barry K."/>
            <person name="Grigoriev I.V."/>
            <person name="Spatafora J.W."/>
        </authorList>
    </citation>
    <scope>NUCLEOTIDE SEQUENCE [LARGE SCALE GENOMIC DNA]</scope>
    <source>
        <strain evidence="2 3">AM-OR11-026</strain>
    </source>
</reference>
<proteinExistence type="predicted"/>
<feature type="compositionally biased region" description="Polar residues" evidence="1">
    <location>
        <begin position="97"/>
        <end position="106"/>
    </location>
</feature>
<dbReference type="EMBL" id="KV450202">
    <property type="protein sequence ID" value="OAX30605.1"/>
    <property type="molecule type" value="Genomic_DNA"/>
</dbReference>
<feature type="region of interest" description="Disordered" evidence="1">
    <location>
        <begin position="192"/>
        <end position="255"/>
    </location>
</feature>
<organism evidence="2 3">
    <name type="scientific">Rhizopogon vinicolor AM-OR11-026</name>
    <dbReference type="NCBI Taxonomy" id="1314800"/>
    <lineage>
        <taxon>Eukaryota</taxon>
        <taxon>Fungi</taxon>
        <taxon>Dikarya</taxon>
        <taxon>Basidiomycota</taxon>
        <taxon>Agaricomycotina</taxon>
        <taxon>Agaricomycetes</taxon>
        <taxon>Agaricomycetidae</taxon>
        <taxon>Boletales</taxon>
        <taxon>Suillineae</taxon>
        <taxon>Rhizopogonaceae</taxon>
        <taxon>Rhizopogon</taxon>
    </lineage>
</organism>
<feature type="non-terminal residue" evidence="2">
    <location>
        <position position="255"/>
    </location>
</feature>
<feature type="region of interest" description="Disordered" evidence="1">
    <location>
        <begin position="63"/>
        <end position="141"/>
    </location>
</feature>
<dbReference type="InParanoid" id="A0A1B7MDD1"/>
<name>A0A1B7MDD1_9AGAM</name>
<feature type="compositionally biased region" description="Basic and acidic residues" evidence="1">
    <location>
        <begin position="74"/>
        <end position="92"/>
    </location>
</feature>
<dbReference type="AlphaFoldDB" id="A0A1B7MDD1"/>
<feature type="compositionally biased region" description="Polar residues" evidence="1">
    <location>
        <begin position="230"/>
        <end position="255"/>
    </location>
</feature>
<accession>A0A1B7MDD1</accession>
<evidence type="ECO:0000313" key="2">
    <source>
        <dbReference type="EMBL" id="OAX30605.1"/>
    </source>
</evidence>
<feature type="compositionally biased region" description="Basic and acidic residues" evidence="1">
    <location>
        <begin position="107"/>
        <end position="117"/>
    </location>
</feature>
<protein>
    <submittedName>
        <fullName evidence="2">Uncharacterized protein</fullName>
    </submittedName>
</protein>
<keyword evidence="3" id="KW-1185">Reference proteome</keyword>
<dbReference type="OrthoDB" id="2692916at2759"/>
<dbReference type="Proteomes" id="UP000092154">
    <property type="component" value="Unassembled WGS sequence"/>
</dbReference>
<feature type="compositionally biased region" description="Low complexity" evidence="1">
    <location>
        <begin position="196"/>
        <end position="214"/>
    </location>
</feature>
<evidence type="ECO:0000313" key="3">
    <source>
        <dbReference type="Proteomes" id="UP000092154"/>
    </source>
</evidence>
<feature type="region of interest" description="Disordered" evidence="1">
    <location>
        <begin position="1"/>
        <end position="27"/>
    </location>
</feature>
<evidence type="ECO:0000256" key="1">
    <source>
        <dbReference type="SAM" id="MobiDB-lite"/>
    </source>
</evidence>
<gene>
    <name evidence="2" type="ORF">K503DRAFT_778110</name>
</gene>
<sequence>MEEGRNNPYDNFFASSQSSLTPAPCDPSRKRRLQNIFSNLSLLRPPVNQSMGLRERLKRPFHVHAPANSNQGERTPEGRVGGGEERGRDVDLHPCSANITPCTIQQNDDKSEQREEPPAGTNTPPPDDTLPRAALDSNDNRKLWKSIMGVRVKGTASSKKSPANMIYNSSSEVVEVYAARGFQRFVAYKPKRKNKSPALTTSASTTAGLVSGSSPAGTPSQGGSAEVPTLSHTVTGQPGLSAHAPQSSSSHYVTT</sequence>